<gene>
    <name evidence="1" type="ORF">MSG28_006433</name>
</gene>
<protein>
    <submittedName>
        <fullName evidence="1">Uncharacterized protein</fullName>
    </submittedName>
</protein>
<comment type="caution">
    <text evidence="1">The sequence shown here is derived from an EMBL/GenBank/DDBJ whole genome shotgun (WGS) entry which is preliminary data.</text>
</comment>
<sequence>MKIQIVCFMFLWSYAPSGSITYQCGGVLINRRYILTAAHCVTGAITREVGTLVTVRLGEYDLQSETDCMNDSCADPPVEVPVDSSHPHSGYSDSRNSPVKLKLKVPIFEKENCIKKYRTLGAELTSNQICAGGKFAEDACRGDSGGPLMRAKNNGVWESVAVICYGAEFSEDVVGCPDFENEYLICDTLRLGMVEGKEAELGLNGVIEVFSDIDEGAETELKPWPHLSDLDPLYFCMDSASGSITYQCGGVLINRRYILTAAHCVTGAITREVGTLASGRIRLASETDCMNDSCADPPVEVPVDSSHPHSGYSDSRNSPVKLKLKVPIFEKENCIKKYRTLGAELTSNQICAGGKFAEDACRGDSGGPLMRAKNNGFGSPSQWYPLATVVAETDGRECTLLPRIILTGSRLSCNRLMFSILSFATLIVKKLYYFISSQICYGAEFSEDVVGCPDFENEYLICDTLRLGMVEGKEAELGLNGVIEVFSDIDEGAEDKYIIKDMSISLNNSKDMMNHELIGEYMIDMILLKDLKKVSCYQLGVTVTEYDC</sequence>
<evidence type="ECO:0000313" key="1">
    <source>
        <dbReference type="EMBL" id="KAI8422661.1"/>
    </source>
</evidence>
<proteinExistence type="predicted"/>
<dbReference type="EMBL" id="CM046110">
    <property type="protein sequence ID" value="KAI8422661.1"/>
    <property type="molecule type" value="Genomic_DNA"/>
</dbReference>
<organism evidence="1 2">
    <name type="scientific">Choristoneura fumiferana</name>
    <name type="common">Spruce budworm moth</name>
    <name type="synonym">Archips fumiferana</name>
    <dbReference type="NCBI Taxonomy" id="7141"/>
    <lineage>
        <taxon>Eukaryota</taxon>
        <taxon>Metazoa</taxon>
        <taxon>Ecdysozoa</taxon>
        <taxon>Arthropoda</taxon>
        <taxon>Hexapoda</taxon>
        <taxon>Insecta</taxon>
        <taxon>Pterygota</taxon>
        <taxon>Neoptera</taxon>
        <taxon>Endopterygota</taxon>
        <taxon>Lepidoptera</taxon>
        <taxon>Glossata</taxon>
        <taxon>Ditrysia</taxon>
        <taxon>Tortricoidea</taxon>
        <taxon>Tortricidae</taxon>
        <taxon>Tortricinae</taxon>
        <taxon>Choristoneura</taxon>
    </lineage>
</organism>
<keyword evidence="2" id="KW-1185">Reference proteome</keyword>
<evidence type="ECO:0000313" key="2">
    <source>
        <dbReference type="Proteomes" id="UP001064048"/>
    </source>
</evidence>
<dbReference type="Proteomes" id="UP001064048">
    <property type="component" value="Chromosome 10"/>
</dbReference>
<name>A0ACC0JET5_CHOFU</name>
<accession>A0ACC0JET5</accession>
<reference evidence="1 2" key="1">
    <citation type="journal article" date="2022" name="Genome Biol. Evol.">
        <title>The Spruce Budworm Genome: Reconstructing the Evolutionary History of Antifreeze Proteins.</title>
        <authorList>
            <person name="Beliveau C."/>
            <person name="Gagne P."/>
            <person name="Picq S."/>
            <person name="Vernygora O."/>
            <person name="Keeling C.I."/>
            <person name="Pinkney K."/>
            <person name="Doucet D."/>
            <person name="Wen F."/>
            <person name="Johnston J.S."/>
            <person name="Maaroufi H."/>
            <person name="Boyle B."/>
            <person name="Laroche J."/>
            <person name="Dewar K."/>
            <person name="Juretic N."/>
            <person name="Blackburn G."/>
            <person name="Nisole A."/>
            <person name="Brunet B."/>
            <person name="Brandao M."/>
            <person name="Lumley L."/>
            <person name="Duan J."/>
            <person name="Quan G."/>
            <person name="Lucarotti C.J."/>
            <person name="Roe A.D."/>
            <person name="Sperling F.A.H."/>
            <person name="Levesque R.C."/>
            <person name="Cusson M."/>
        </authorList>
    </citation>
    <scope>NUCLEOTIDE SEQUENCE [LARGE SCALE GENOMIC DNA]</scope>
    <source>
        <strain evidence="1">Glfc:IPQL:Cfum</strain>
    </source>
</reference>